<dbReference type="PROSITE" id="PS50110">
    <property type="entry name" value="RESPONSE_REGULATORY"/>
    <property type="match status" value="1"/>
</dbReference>
<evidence type="ECO:0000313" key="11">
    <source>
        <dbReference type="Proteomes" id="UP000236268"/>
    </source>
</evidence>
<dbReference type="Gene3D" id="3.30.450.20">
    <property type="entry name" value="PAS domain"/>
    <property type="match status" value="2"/>
</dbReference>
<dbReference type="SMART" id="SM00448">
    <property type="entry name" value="REC"/>
    <property type="match status" value="1"/>
</dbReference>
<name>A0A2K1G345_9PROT</name>
<dbReference type="SMART" id="SM00388">
    <property type="entry name" value="HisKA"/>
    <property type="match status" value="1"/>
</dbReference>
<dbReference type="InterPro" id="IPR011006">
    <property type="entry name" value="CheY-like_superfamily"/>
</dbReference>
<dbReference type="AlphaFoldDB" id="A0A2K1G345"/>
<sequence>MRDSNVPTHRPAFGPAILGAPSARGQPERSDRGPGNMSRDPQAGGSAQGNIRPSIRPSTRYDDELEQALTTAEDAREEAMRWAQESDRLQALLIDRDREVARLRAEAEQREAISRTLLSEFETTVRDRHFRDASTAEELQVALEELEVTNAALAHANEELEKKIVERTAAIRASETKYRLLFEAMDEGFLLGDVLFDEAGRPVDIRFLEANPSAARLMRQDVVGRRLQEIDPSFEPHWYAVFGRAARAGKATRAELYAKPLRAWFDFYVFKVGGDDDRRVAIVFKDVTERKRIEDALKRFNATLEERIAERTRERDHLWELSEDLLVYADYDGRLLRISPSWSRLLGHEHAALLARPYSEIVHPDDAGLVRAALDELRDRRRPMRIKCRILAADGSWRWISWVLSPDPDGCHLHGVGRDITAEEAATAALHTAEEQLHQAQKMEAVGQLTGGVAHDFNNLLMAVLGNLDLLRKHLATDPKAKRLISGAMQGAQRGATLTQRLLAFARRQDLQTQPVALSALLDDMRNLLERSVGPRIVVRLKVPAALPPALVDPNQLELAILNLAVNARDAMPDGGTITFDVTETAGTAAGERASGPFLRLSVQDTGAGMDADTLARAVEPFFSTKGVGKGTGLGLSMVHGLAVQSGGAFRLSSAPGRGTLAELWLPVAATPAEAAEPTTEPAVEAVVEAASATILVVDDDALIAMSTVDMLTDLGHTVLEANAGPLALDVLRENQDIDLLVTDYAMPGMTGAELACEAHRIRPDLPVLLVTGYADLPDGTVIDVPRLAKPYTQQQLAMAVAKLLVG</sequence>
<dbReference type="InterPro" id="IPR004358">
    <property type="entry name" value="Sig_transdc_His_kin-like_C"/>
</dbReference>
<dbReference type="SUPFAM" id="SSF55785">
    <property type="entry name" value="PYP-like sensor domain (PAS domain)"/>
    <property type="match status" value="2"/>
</dbReference>
<keyword evidence="10" id="KW-0808">Transferase</keyword>
<gene>
    <name evidence="10" type="ORF">C1S70_08410</name>
</gene>
<evidence type="ECO:0000259" key="7">
    <source>
        <dbReference type="PROSITE" id="PS50109"/>
    </source>
</evidence>
<feature type="region of interest" description="Disordered" evidence="6">
    <location>
        <begin position="1"/>
        <end position="61"/>
    </location>
</feature>
<dbReference type="SMART" id="SM00387">
    <property type="entry name" value="HATPase_c"/>
    <property type="match status" value="1"/>
</dbReference>
<keyword evidence="10" id="KW-0614">Plasmid</keyword>
<dbReference type="EC" id="2.7.13.3" evidence="2"/>
<dbReference type="CDD" id="cd00130">
    <property type="entry name" value="PAS"/>
    <property type="match status" value="1"/>
</dbReference>
<organism evidence="10 11">
    <name type="scientific">Azospirillum argentinense</name>
    <dbReference type="NCBI Taxonomy" id="2970906"/>
    <lineage>
        <taxon>Bacteria</taxon>
        <taxon>Pseudomonadati</taxon>
        <taxon>Pseudomonadota</taxon>
        <taxon>Alphaproteobacteria</taxon>
        <taxon>Rhodospirillales</taxon>
        <taxon>Azospirillaceae</taxon>
        <taxon>Azospirillum</taxon>
    </lineage>
</organism>
<evidence type="ECO:0000256" key="6">
    <source>
        <dbReference type="SAM" id="MobiDB-lite"/>
    </source>
</evidence>
<dbReference type="InterPro" id="IPR000014">
    <property type="entry name" value="PAS"/>
</dbReference>
<dbReference type="Pfam" id="PF00512">
    <property type="entry name" value="HisKA"/>
    <property type="match status" value="1"/>
</dbReference>
<dbReference type="InterPro" id="IPR036097">
    <property type="entry name" value="HisK_dim/P_sf"/>
</dbReference>
<feature type="coiled-coil region" evidence="5">
    <location>
        <begin position="136"/>
        <end position="177"/>
    </location>
</feature>
<dbReference type="PROSITE" id="PS50109">
    <property type="entry name" value="HIS_KIN"/>
    <property type="match status" value="1"/>
</dbReference>
<dbReference type="PANTHER" id="PTHR43065">
    <property type="entry name" value="SENSOR HISTIDINE KINASE"/>
    <property type="match status" value="1"/>
</dbReference>
<dbReference type="SMART" id="SM00091">
    <property type="entry name" value="PAS"/>
    <property type="match status" value="2"/>
</dbReference>
<dbReference type="PRINTS" id="PR00344">
    <property type="entry name" value="BCTRLSENSOR"/>
</dbReference>
<evidence type="ECO:0000256" key="5">
    <source>
        <dbReference type="SAM" id="Coils"/>
    </source>
</evidence>
<accession>A0A2K1G345</accession>
<keyword evidence="5" id="KW-0175">Coiled coil</keyword>
<dbReference type="SUPFAM" id="SSF47384">
    <property type="entry name" value="Homodimeric domain of signal transducing histidine kinase"/>
    <property type="match status" value="1"/>
</dbReference>
<dbReference type="Pfam" id="PF08447">
    <property type="entry name" value="PAS_3"/>
    <property type="match status" value="1"/>
</dbReference>
<dbReference type="InterPro" id="IPR003594">
    <property type="entry name" value="HATPase_dom"/>
</dbReference>
<evidence type="ECO:0000256" key="1">
    <source>
        <dbReference type="ARBA" id="ARBA00000085"/>
    </source>
</evidence>
<dbReference type="PROSITE" id="PS50112">
    <property type="entry name" value="PAS"/>
    <property type="match status" value="1"/>
</dbReference>
<dbReference type="InterPro" id="IPR005467">
    <property type="entry name" value="His_kinase_dom"/>
</dbReference>
<dbReference type="InterPro" id="IPR013655">
    <property type="entry name" value="PAS_fold_3"/>
</dbReference>
<dbReference type="GO" id="GO:0000155">
    <property type="term" value="F:phosphorelay sensor kinase activity"/>
    <property type="evidence" value="ECO:0007669"/>
    <property type="project" value="InterPro"/>
</dbReference>
<dbReference type="Proteomes" id="UP000236268">
    <property type="component" value="Unassembled WGS sequence"/>
</dbReference>
<proteinExistence type="predicted"/>
<dbReference type="Pfam" id="PF00072">
    <property type="entry name" value="Response_reg"/>
    <property type="match status" value="1"/>
</dbReference>
<dbReference type="PANTHER" id="PTHR43065:SF42">
    <property type="entry name" value="TWO-COMPONENT SENSOR PPRA"/>
    <property type="match status" value="1"/>
</dbReference>
<evidence type="ECO:0000256" key="4">
    <source>
        <dbReference type="PROSITE-ProRule" id="PRU00169"/>
    </source>
</evidence>
<feature type="domain" description="Response regulatory" evidence="8">
    <location>
        <begin position="694"/>
        <end position="805"/>
    </location>
</feature>
<evidence type="ECO:0000256" key="2">
    <source>
        <dbReference type="ARBA" id="ARBA00012438"/>
    </source>
</evidence>
<geneLocation type="plasmid" evidence="10">
    <name>p5unnamed</name>
</geneLocation>
<dbReference type="SUPFAM" id="SSF55874">
    <property type="entry name" value="ATPase domain of HSP90 chaperone/DNA topoisomerase II/histidine kinase"/>
    <property type="match status" value="1"/>
</dbReference>
<comment type="catalytic activity">
    <reaction evidence="1">
        <text>ATP + protein L-histidine = ADP + protein N-phospho-L-histidine.</text>
        <dbReference type="EC" id="2.7.13.3"/>
    </reaction>
</comment>
<evidence type="ECO:0000259" key="9">
    <source>
        <dbReference type="PROSITE" id="PS50112"/>
    </source>
</evidence>
<dbReference type="Gene3D" id="3.40.50.2300">
    <property type="match status" value="1"/>
</dbReference>
<dbReference type="NCBIfam" id="TIGR00229">
    <property type="entry name" value="sensory_box"/>
    <property type="match status" value="1"/>
</dbReference>
<feature type="domain" description="PAS" evidence="9">
    <location>
        <begin position="311"/>
        <end position="381"/>
    </location>
</feature>
<feature type="modified residue" description="4-aspartylphosphate" evidence="4">
    <location>
        <position position="744"/>
    </location>
</feature>
<protein>
    <recommendedName>
        <fullName evidence="2">histidine kinase</fullName>
        <ecNumber evidence="2">2.7.13.3</ecNumber>
    </recommendedName>
</protein>
<evidence type="ECO:0000259" key="8">
    <source>
        <dbReference type="PROSITE" id="PS50110"/>
    </source>
</evidence>
<comment type="caution">
    <text evidence="10">The sequence shown here is derived from an EMBL/GenBank/DDBJ whole genome shotgun (WGS) entry which is preliminary data.</text>
</comment>
<dbReference type="Pfam" id="PF13188">
    <property type="entry name" value="PAS_8"/>
    <property type="match status" value="1"/>
</dbReference>
<dbReference type="InterPro" id="IPR036890">
    <property type="entry name" value="HATPase_C_sf"/>
</dbReference>
<dbReference type="Gene3D" id="1.10.287.130">
    <property type="match status" value="1"/>
</dbReference>
<dbReference type="SUPFAM" id="SSF52172">
    <property type="entry name" value="CheY-like"/>
    <property type="match status" value="1"/>
</dbReference>
<evidence type="ECO:0000313" key="10">
    <source>
        <dbReference type="EMBL" id="PNQ99203.1"/>
    </source>
</evidence>
<keyword evidence="3 4" id="KW-0597">Phosphoprotein</keyword>
<dbReference type="InterPro" id="IPR035965">
    <property type="entry name" value="PAS-like_dom_sf"/>
</dbReference>
<dbReference type="InterPro" id="IPR003661">
    <property type="entry name" value="HisK_dim/P_dom"/>
</dbReference>
<dbReference type="InterPro" id="IPR001789">
    <property type="entry name" value="Sig_transdc_resp-reg_receiver"/>
</dbReference>
<reference evidence="10 11" key="1">
    <citation type="submission" date="2018-01" db="EMBL/GenBank/DDBJ databases">
        <title>Whole genome sequence of Azospirillum brasilense REC3 isolated from strawberry roots.</title>
        <authorList>
            <person name="Fontana C.A."/>
            <person name="Salazar S.M."/>
            <person name="Bassi D."/>
            <person name="Puglisi E."/>
            <person name="Lovaisa N.C."/>
            <person name="Toffoli L.M."/>
            <person name="Pedraza R."/>
            <person name="Cocconcelli P.S."/>
        </authorList>
    </citation>
    <scope>NUCLEOTIDE SEQUENCE [LARGE SCALE GENOMIC DNA]</scope>
    <source>
        <strain evidence="10 11">REC3</strain>
        <plasmid evidence="10">p5unnamed</plasmid>
    </source>
</reference>
<dbReference type="Pfam" id="PF02518">
    <property type="entry name" value="HATPase_c"/>
    <property type="match status" value="1"/>
</dbReference>
<dbReference type="Gene3D" id="3.30.565.10">
    <property type="entry name" value="Histidine kinase-like ATPase, C-terminal domain"/>
    <property type="match status" value="1"/>
</dbReference>
<evidence type="ECO:0000256" key="3">
    <source>
        <dbReference type="ARBA" id="ARBA00022553"/>
    </source>
</evidence>
<keyword evidence="10" id="KW-0418">Kinase</keyword>
<dbReference type="EMBL" id="POWG01000007">
    <property type="protein sequence ID" value="PNQ99203.1"/>
    <property type="molecule type" value="Genomic_DNA"/>
</dbReference>
<feature type="domain" description="Histidine kinase" evidence="7">
    <location>
        <begin position="452"/>
        <end position="670"/>
    </location>
</feature>